<name>A0A183F3P4_HELPZ</name>
<accession>A0A3P7TGF2</accession>
<evidence type="ECO:0000313" key="2">
    <source>
        <dbReference type="EMBL" id="VDO19169.1"/>
    </source>
</evidence>
<evidence type="ECO:0000313" key="3">
    <source>
        <dbReference type="Proteomes" id="UP000050761"/>
    </source>
</evidence>
<reference evidence="2 3" key="1">
    <citation type="submission" date="2018-11" db="EMBL/GenBank/DDBJ databases">
        <authorList>
            <consortium name="Pathogen Informatics"/>
        </authorList>
    </citation>
    <scope>NUCLEOTIDE SEQUENCE [LARGE SCALE GENOMIC DNA]</scope>
</reference>
<keyword evidence="3" id="KW-1185">Reference proteome</keyword>
<proteinExistence type="predicted"/>
<protein>
    <submittedName>
        <fullName evidence="4">Reverse transcriptase domain-containing protein</fullName>
    </submittedName>
</protein>
<gene>
    <name evidence="2" type="ORF">HPBE_LOCUS787</name>
</gene>
<feature type="domain" description="Reverse transcriptase" evidence="1">
    <location>
        <begin position="1"/>
        <end position="80"/>
    </location>
</feature>
<evidence type="ECO:0000259" key="1">
    <source>
        <dbReference type="PROSITE" id="PS50878"/>
    </source>
</evidence>
<dbReference type="PROSITE" id="PS50878">
    <property type="entry name" value="RT_POL"/>
    <property type="match status" value="1"/>
</dbReference>
<evidence type="ECO:0000313" key="4">
    <source>
        <dbReference type="WBParaSite" id="HPBE_0000078601-mRNA-1"/>
    </source>
</evidence>
<dbReference type="OrthoDB" id="410104at2759"/>
<sequence>MRDLKWEDMVVKVDGRQLQHLRFAEDIVLITPSISRAEQMLADFDRVCGNAGLQLNLRKTMFMRNGRVSDAPFSFNGTHFRNSPAYSFAIWVAKSTWPRT</sequence>
<dbReference type="AlphaFoldDB" id="A0A183F3P4"/>
<dbReference type="EMBL" id="UZAH01000675">
    <property type="protein sequence ID" value="VDO19169.1"/>
    <property type="molecule type" value="Genomic_DNA"/>
</dbReference>
<dbReference type="Proteomes" id="UP000050761">
    <property type="component" value="Unassembled WGS sequence"/>
</dbReference>
<organism evidence="3 4">
    <name type="scientific">Heligmosomoides polygyrus</name>
    <name type="common">Parasitic roundworm</name>
    <dbReference type="NCBI Taxonomy" id="6339"/>
    <lineage>
        <taxon>Eukaryota</taxon>
        <taxon>Metazoa</taxon>
        <taxon>Ecdysozoa</taxon>
        <taxon>Nematoda</taxon>
        <taxon>Chromadorea</taxon>
        <taxon>Rhabditida</taxon>
        <taxon>Rhabditina</taxon>
        <taxon>Rhabditomorpha</taxon>
        <taxon>Strongyloidea</taxon>
        <taxon>Heligmosomidae</taxon>
        <taxon>Heligmosomoides</taxon>
    </lineage>
</organism>
<dbReference type="InterPro" id="IPR000477">
    <property type="entry name" value="RT_dom"/>
</dbReference>
<dbReference type="WBParaSite" id="HPBE_0000078601-mRNA-1">
    <property type="protein sequence ID" value="HPBE_0000078601-mRNA-1"/>
    <property type="gene ID" value="HPBE_0000078601"/>
</dbReference>
<reference evidence="4" key="2">
    <citation type="submission" date="2019-09" db="UniProtKB">
        <authorList>
            <consortium name="WormBaseParasite"/>
        </authorList>
    </citation>
    <scope>IDENTIFICATION</scope>
</reference>
<accession>A0A183F3P4</accession>